<evidence type="ECO:0000259" key="14">
    <source>
        <dbReference type="PROSITE" id="PS50112"/>
    </source>
</evidence>
<dbReference type="SUPFAM" id="SSF158472">
    <property type="entry name" value="HAMP domain-like"/>
    <property type="match status" value="1"/>
</dbReference>
<dbReference type="CDD" id="cd00075">
    <property type="entry name" value="HATPase"/>
    <property type="match status" value="1"/>
</dbReference>
<keyword evidence="5" id="KW-0597">Phosphoprotein</keyword>
<keyword evidence="7" id="KW-0547">Nucleotide-binding</keyword>
<dbReference type="Gene3D" id="6.10.340.10">
    <property type="match status" value="1"/>
</dbReference>
<dbReference type="PANTHER" id="PTHR45453:SF1">
    <property type="entry name" value="PHOSPHATE REGULON SENSOR PROTEIN PHOR"/>
    <property type="match status" value="1"/>
</dbReference>
<keyword evidence="4" id="KW-1003">Cell membrane</keyword>
<feature type="transmembrane region" description="Helical" evidence="12">
    <location>
        <begin position="157"/>
        <end position="180"/>
    </location>
</feature>
<evidence type="ECO:0000256" key="8">
    <source>
        <dbReference type="ARBA" id="ARBA00022777"/>
    </source>
</evidence>
<keyword evidence="12" id="KW-0812">Transmembrane</keyword>
<dbReference type="SUPFAM" id="SSF47384">
    <property type="entry name" value="Homodimeric domain of signal transducing histidine kinase"/>
    <property type="match status" value="1"/>
</dbReference>
<keyword evidence="11 12" id="KW-0472">Membrane</keyword>
<comment type="catalytic activity">
    <reaction evidence="1">
        <text>ATP + protein L-histidine = ADP + protein N-phospho-L-histidine.</text>
        <dbReference type="EC" id="2.7.13.3"/>
    </reaction>
</comment>
<dbReference type="PROSITE" id="PS50109">
    <property type="entry name" value="HIS_KIN"/>
    <property type="match status" value="1"/>
</dbReference>
<dbReference type="SUPFAM" id="SSF55874">
    <property type="entry name" value="ATPase domain of HSP90 chaperone/DNA topoisomerase II/histidine kinase"/>
    <property type="match status" value="1"/>
</dbReference>
<evidence type="ECO:0000256" key="2">
    <source>
        <dbReference type="ARBA" id="ARBA00004651"/>
    </source>
</evidence>
<dbReference type="PROSITE" id="PS50112">
    <property type="entry name" value="PAS"/>
    <property type="match status" value="1"/>
</dbReference>
<keyword evidence="9" id="KW-0067">ATP-binding</keyword>
<dbReference type="EMBL" id="JBHTKL010000001">
    <property type="protein sequence ID" value="MFD1019005.1"/>
    <property type="molecule type" value="Genomic_DNA"/>
</dbReference>
<evidence type="ECO:0000256" key="1">
    <source>
        <dbReference type="ARBA" id="ARBA00000085"/>
    </source>
</evidence>
<accession>A0ABW3KZ97</accession>
<feature type="domain" description="PAS" evidence="14">
    <location>
        <begin position="238"/>
        <end position="311"/>
    </location>
</feature>
<dbReference type="InterPro" id="IPR013767">
    <property type="entry name" value="PAS_fold"/>
</dbReference>
<comment type="subcellular location">
    <subcellularLocation>
        <location evidence="2">Cell membrane</location>
        <topology evidence="2">Multi-pass membrane protein</topology>
    </subcellularLocation>
</comment>
<dbReference type="InterPro" id="IPR036890">
    <property type="entry name" value="HATPase_C_sf"/>
</dbReference>
<dbReference type="SMART" id="SM00387">
    <property type="entry name" value="HATPase_c"/>
    <property type="match status" value="1"/>
</dbReference>
<dbReference type="InterPro" id="IPR050351">
    <property type="entry name" value="BphY/WalK/GraS-like"/>
</dbReference>
<dbReference type="Pfam" id="PF00512">
    <property type="entry name" value="HisKA"/>
    <property type="match status" value="1"/>
</dbReference>
<evidence type="ECO:0000256" key="3">
    <source>
        <dbReference type="ARBA" id="ARBA00012438"/>
    </source>
</evidence>
<dbReference type="CDD" id="cd06225">
    <property type="entry name" value="HAMP"/>
    <property type="match status" value="1"/>
</dbReference>
<protein>
    <recommendedName>
        <fullName evidence="3">histidine kinase</fullName>
        <ecNumber evidence="3">2.7.13.3</ecNumber>
    </recommendedName>
</protein>
<dbReference type="SMART" id="SM00091">
    <property type="entry name" value="PAS"/>
    <property type="match status" value="1"/>
</dbReference>
<evidence type="ECO:0000313" key="16">
    <source>
        <dbReference type="EMBL" id="MFD1019005.1"/>
    </source>
</evidence>
<evidence type="ECO:0000259" key="13">
    <source>
        <dbReference type="PROSITE" id="PS50109"/>
    </source>
</evidence>
<dbReference type="InterPro" id="IPR036097">
    <property type="entry name" value="HisK_dim/P_sf"/>
</dbReference>
<dbReference type="Gene3D" id="1.10.287.130">
    <property type="match status" value="1"/>
</dbReference>
<evidence type="ECO:0000256" key="12">
    <source>
        <dbReference type="SAM" id="Phobius"/>
    </source>
</evidence>
<keyword evidence="8 16" id="KW-0418">Kinase</keyword>
<dbReference type="InterPro" id="IPR003660">
    <property type="entry name" value="HAMP_dom"/>
</dbReference>
<dbReference type="Pfam" id="PF00989">
    <property type="entry name" value="PAS"/>
    <property type="match status" value="1"/>
</dbReference>
<name>A0ABW3KZ97_9BACI</name>
<reference evidence="17" key="1">
    <citation type="journal article" date="2019" name="Int. J. Syst. Evol. Microbiol.">
        <title>The Global Catalogue of Microorganisms (GCM) 10K type strain sequencing project: providing services to taxonomists for standard genome sequencing and annotation.</title>
        <authorList>
            <consortium name="The Broad Institute Genomics Platform"/>
            <consortium name="The Broad Institute Genome Sequencing Center for Infectious Disease"/>
            <person name="Wu L."/>
            <person name="Ma J."/>
        </authorList>
    </citation>
    <scope>NUCLEOTIDE SEQUENCE [LARGE SCALE GENOMIC DNA]</scope>
    <source>
        <strain evidence="17">CCUG 56607</strain>
    </source>
</reference>
<dbReference type="Pfam" id="PF02518">
    <property type="entry name" value="HATPase_c"/>
    <property type="match status" value="1"/>
</dbReference>
<dbReference type="InterPro" id="IPR000014">
    <property type="entry name" value="PAS"/>
</dbReference>
<dbReference type="InterPro" id="IPR003594">
    <property type="entry name" value="HATPase_dom"/>
</dbReference>
<comment type="caution">
    <text evidence="16">The sequence shown here is derived from an EMBL/GenBank/DDBJ whole genome shotgun (WGS) entry which is preliminary data.</text>
</comment>
<feature type="transmembrane region" description="Helical" evidence="12">
    <location>
        <begin position="7"/>
        <end position="29"/>
    </location>
</feature>
<dbReference type="Gene3D" id="3.30.450.20">
    <property type="entry name" value="PAS domain"/>
    <property type="match status" value="1"/>
</dbReference>
<evidence type="ECO:0000256" key="9">
    <source>
        <dbReference type="ARBA" id="ARBA00022840"/>
    </source>
</evidence>
<evidence type="ECO:0000256" key="10">
    <source>
        <dbReference type="ARBA" id="ARBA00023012"/>
    </source>
</evidence>
<evidence type="ECO:0000256" key="4">
    <source>
        <dbReference type="ARBA" id="ARBA00022475"/>
    </source>
</evidence>
<keyword evidence="12" id="KW-1133">Transmembrane helix</keyword>
<dbReference type="CDD" id="cd00082">
    <property type="entry name" value="HisKA"/>
    <property type="match status" value="1"/>
</dbReference>
<evidence type="ECO:0000259" key="15">
    <source>
        <dbReference type="PROSITE" id="PS50885"/>
    </source>
</evidence>
<gene>
    <name evidence="16" type="primary">pnpS</name>
    <name evidence="16" type="ORF">ACFQ2J_07315</name>
</gene>
<dbReference type="GO" id="GO:0016301">
    <property type="term" value="F:kinase activity"/>
    <property type="evidence" value="ECO:0007669"/>
    <property type="project" value="UniProtKB-KW"/>
</dbReference>
<evidence type="ECO:0000256" key="11">
    <source>
        <dbReference type="ARBA" id="ARBA00023136"/>
    </source>
</evidence>
<dbReference type="SUPFAM" id="SSF55785">
    <property type="entry name" value="PYP-like sensor domain (PAS domain)"/>
    <property type="match status" value="1"/>
</dbReference>
<proteinExistence type="predicted"/>
<feature type="domain" description="Histidine kinase" evidence="13">
    <location>
        <begin position="363"/>
        <end position="580"/>
    </location>
</feature>
<evidence type="ECO:0000256" key="7">
    <source>
        <dbReference type="ARBA" id="ARBA00022741"/>
    </source>
</evidence>
<dbReference type="PANTHER" id="PTHR45453">
    <property type="entry name" value="PHOSPHATE REGULON SENSOR PROTEIN PHOR"/>
    <property type="match status" value="1"/>
</dbReference>
<evidence type="ECO:0000256" key="6">
    <source>
        <dbReference type="ARBA" id="ARBA00022679"/>
    </source>
</evidence>
<dbReference type="Proteomes" id="UP001596990">
    <property type="component" value="Unassembled WGS sequence"/>
</dbReference>
<dbReference type="CDD" id="cd00130">
    <property type="entry name" value="PAS"/>
    <property type="match status" value="1"/>
</dbReference>
<dbReference type="SMART" id="SM00388">
    <property type="entry name" value="HisKA"/>
    <property type="match status" value="1"/>
</dbReference>
<dbReference type="PRINTS" id="PR00344">
    <property type="entry name" value="BCTRLSENSOR"/>
</dbReference>
<keyword evidence="17" id="KW-1185">Reference proteome</keyword>
<dbReference type="InterPro" id="IPR005467">
    <property type="entry name" value="His_kinase_dom"/>
</dbReference>
<dbReference type="NCBIfam" id="TIGR00229">
    <property type="entry name" value="sensory_box"/>
    <property type="match status" value="1"/>
</dbReference>
<dbReference type="InterPro" id="IPR004358">
    <property type="entry name" value="Sig_transdc_His_kin-like_C"/>
</dbReference>
<organism evidence="16 17">
    <name type="scientific">Thalassobacillus hwangdonensis</name>
    <dbReference type="NCBI Taxonomy" id="546108"/>
    <lineage>
        <taxon>Bacteria</taxon>
        <taxon>Bacillati</taxon>
        <taxon>Bacillota</taxon>
        <taxon>Bacilli</taxon>
        <taxon>Bacillales</taxon>
        <taxon>Bacillaceae</taxon>
        <taxon>Thalassobacillus</taxon>
    </lineage>
</organism>
<dbReference type="PROSITE" id="PS50885">
    <property type="entry name" value="HAMP"/>
    <property type="match status" value="1"/>
</dbReference>
<dbReference type="InterPro" id="IPR003661">
    <property type="entry name" value="HisK_dim/P_dom"/>
</dbReference>
<keyword evidence="10" id="KW-0902">Two-component regulatory system</keyword>
<dbReference type="RefSeq" id="WP_386057995.1">
    <property type="nucleotide sequence ID" value="NZ_JBHTKL010000001.1"/>
</dbReference>
<dbReference type="NCBIfam" id="NF046044">
    <property type="entry name" value="PnpS"/>
    <property type="match status" value="1"/>
</dbReference>
<sequence>MKKNSRILLPYMILVIIVMVGLGIVLGQLTKGYIVSLFEERMENESSIILAYLEEYAKNEEIDETDLEAFSRDVEMGLIFFNEKDELIINTTQALGSISEEQSLVEAHAEGRLNQTNEGKWEGHIFYYPIPVDIDGLSGTLVIVSPVDSILNISKNIWLLIGIMLVFLLVTVLVIGNNIFEKYIKPIRSASDAASELAKGNYRARTYDGYFGDAGELSNSINVLARNLQTMSMEQGMQEQRLEAVINNMGSGLILIDEKGYIHLVNRAFLDSFGGNSKDYVGSLYYDAIKHEAIHEAVQDIFMLEETVRETFVLPINIERRHLEVTGAPIFTASRKWKGVVLVFHDITEMKHLEEMRKDFVANVSHELKTPITSIRGFSETLLDGAMKDEALLQQFLHIILKESGRLQSLINDLLELSKLEKSNFQLNVTEFNLQDLLKDIVPIVQHAADQKQIELDMSIDGETVVEGDAPRLKQVFVNLMLNAVNYTAEGGKVNVSLSEERENVIILVRDTGIGIPQEEIPRIFERFYRVDRARSRNSGGTGLGLAIVKHIIEAHRGKVEVESEIGKGTTFKVILHKSFTQS</sequence>
<evidence type="ECO:0000313" key="17">
    <source>
        <dbReference type="Proteomes" id="UP001596990"/>
    </source>
</evidence>
<evidence type="ECO:0000256" key="5">
    <source>
        <dbReference type="ARBA" id="ARBA00022553"/>
    </source>
</evidence>
<keyword evidence="6" id="KW-0808">Transferase</keyword>
<feature type="domain" description="HAMP" evidence="15">
    <location>
        <begin position="181"/>
        <end position="233"/>
    </location>
</feature>
<dbReference type="EC" id="2.7.13.3" evidence="3"/>
<dbReference type="InterPro" id="IPR035965">
    <property type="entry name" value="PAS-like_dom_sf"/>
</dbReference>
<dbReference type="Gene3D" id="3.30.565.10">
    <property type="entry name" value="Histidine kinase-like ATPase, C-terminal domain"/>
    <property type="match status" value="1"/>
</dbReference>